<dbReference type="AlphaFoldDB" id="E3RQC0"/>
<dbReference type="KEGG" id="pte:PTT_10900"/>
<dbReference type="Proteomes" id="UP000001067">
    <property type="component" value="Unassembled WGS sequence"/>
</dbReference>
<protein>
    <recommendedName>
        <fullName evidence="3">F-box domain-containing protein</fullName>
    </recommendedName>
</protein>
<dbReference type="CDD" id="cd09917">
    <property type="entry name" value="F-box_SF"/>
    <property type="match status" value="1"/>
</dbReference>
<dbReference type="HOGENOM" id="CLU_605727_0_0_1"/>
<evidence type="ECO:0008006" key="3">
    <source>
        <dbReference type="Google" id="ProtNLM"/>
    </source>
</evidence>
<evidence type="ECO:0000313" key="1">
    <source>
        <dbReference type="EMBL" id="EFQ92066.1"/>
    </source>
</evidence>
<keyword evidence="2" id="KW-1185">Reference proteome</keyword>
<reference evidence="1 2" key="1">
    <citation type="journal article" date="2010" name="Genome Biol.">
        <title>A first genome assembly of the barley fungal pathogen Pyrenophora teres f. teres.</title>
        <authorList>
            <person name="Ellwood S.R."/>
            <person name="Liu Z."/>
            <person name="Syme R.A."/>
            <person name="Lai Z."/>
            <person name="Hane J.K."/>
            <person name="Keiper F."/>
            <person name="Moffat C.S."/>
            <person name="Oliver R.P."/>
            <person name="Friesen T.L."/>
        </authorList>
    </citation>
    <scope>NUCLEOTIDE SEQUENCE [LARGE SCALE GENOMIC DNA]</scope>
    <source>
        <strain evidence="1 2">0-1</strain>
    </source>
</reference>
<dbReference type="OrthoDB" id="3219396at2759"/>
<proteinExistence type="predicted"/>
<dbReference type="EMBL" id="GL534459">
    <property type="protein sequence ID" value="EFQ92066.1"/>
    <property type="molecule type" value="Genomic_DNA"/>
</dbReference>
<dbReference type="eggNOG" id="ENOG502T5J1">
    <property type="taxonomic scope" value="Eukaryota"/>
</dbReference>
<accession>E3RQC0</accession>
<name>E3RQC0_PYRTT</name>
<gene>
    <name evidence="1" type="ORF">PTT_10900</name>
</gene>
<organism evidence="2">
    <name type="scientific">Pyrenophora teres f. teres (strain 0-1)</name>
    <name type="common">Barley net blotch fungus</name>
    <name type="synonym">Drechslera teres f. teres</name>
    <dbReference type="NCBI Taxonomy" id="861557"/>
    <lineage>
        <taxon>Eukaryota</taxon>
        <taxon>Fungi</taxon>
        <taxon>Dikarya</taxon>
        <taxon>Ascomycota</taxon>
        <taxon>Pezizomycotina</taxon>
        <taxon>Dothideomycetes</taxon>
        <taxon>Pleosporomycetidae</taxon>
        <taxon>Pleosporales</taxon>
        <taxon>Pleosporineae</taxon>
        <taxon>Pleosporaceae</taxon>
        <taxon>Pyrenophora</taxon>
    </lineage>
</organism>
<sequence>MLTLPFTTLYPCYQSQTALFQCNPHLMFRQPSSTVAIADLGATLNDFPDEIFLRIGAQFTGVSLNRDLANLALVSPRWRMVAQEWLLKEPRFNITYIYKYMCELGHRPKLTGRVKKLEIWSTSEGRIAYDDDYPPKLLGYQPVKAPKEMTSAFEFMTQCRAIVKHFALNETDRDMWMRALDEDVIPALFGILLCTLPNLKELRLGYGWLMDFPIFSNMLATEDRFIPKTWMRGFLAGPLELLYSRLAVLEVPADMKTLDVFRTCTVFDFRPFQQLTEVGITMEALSHDYISLGEPSDPREVLPPTMKVLRISEATIHIAWFLKDLCRAKIDDHFPSLRRVEVYYMDMSNDRTRDGKQRSLLFTKYLQKIFEIAELELYLYFPKWWMIKTWEIGGTPWRLQEERLLPVAELLVFQQSPEALGITFEQDILQDIVREYPPLEAEWDRDGDAVMM</sequence>
<evidence type="ECO:0000313" key="2">
    <source>
        <dbReference type="Proteomes" id="UP000001067"/>
    </source>
</evidence>